<dbReference type="SUPFAM" id="SSF81383">
    <property type="entry name" value="F-box domain"/>
    <property type="match status" value="1"/>
</dbReference>
<protein>
    <submittedName>
        <fullName evidence="2">F-box incomplete domain containing protein</fullName>
    </submittedName>
</protein>
<dbReference type="InterPro" id="IPR036047">
    <property type="entry name" value="F-box-like_dom_sf"/>
</dbReference>
<dbReference type="Proteomes" id="UP000201566">
    <property type="component" value="Segment"/>
</dbReference>
<dbReference type="KEGG" id="vg:16513102"/>
<dbReference type="InterPro" id="IPR001810">
    <property type="entry name" value="F-box_dom"/>
</dbReference>
<gene>
    <name evidence="2" type="ORF">pdul_cds_759</name>
</gene>
<sequence length="381" mass="40775">MDSTRDLPAEILAAILSPCHLRPSAIARARLVCRRWGGIGGDALARERSHMATEACAPGGACAHQWVATAALVEALVDDSVPALLRVLDTDMIGPDDRVDCRGWTRLTADTATVTMTELAVVSTQGDVAVFNSFAFSDEDGAEVGLVALVVTPLVMAFAHGALQCARVLIDRGARPMPHVDALISFLVDRFACRDARAVQFPPTVRREPHDVHVIPPRPDQPTIADVLRVVLETFPRGKRAPLGVVPPLKALVMAVARDAEWLVHGHGAGEHAADQSDLTRKAARAAGVLLDAGYDPRAPWRCRGPYNVSRLCVVCPTGLSRDPPQGATRIEAFEMLSAETPCDNASFVADWFRQHYGTAPGALDALAKAYADRADALGRA</sequence>
<feature type="domain" description="F-box" evidence="1">
    <location>
        <begin position="5"/>
        <end position="38"/>
    </location>
</feature>
<dbReference type="RefSeq" id="YP_008319613.1">
    <property type="nucleotide sequence ID" value="NC_021858.1"/>
</dbReference>
<organism evidence="2 3">
    <name type="scientific">Pandoravirus dulcis</name>
    <dbReference type="NCBI Taxonomy" id="1349409"/>
    <lineage>
        <taxon>Viruses</taxon>
        <taxon>Pandoravirus</taxon>
    </lineage>
</organism>
<dbReference type="CDD" id="cd09917">
    <property type="entry name" value="F-box_SF"/>
    <property type="match status" value="1"/>
</dbReference>
<dbReference type="Pfam" id="PF12937">
    <property type="entry name" value="F-box-like"/>
    <property type="match status" value="1"/>
</dbReference>
<name>S4VYJ8_9VIRU</name>
<reference evidence="2 3" key="1">
    <citation type="journal article" date="2013" name="Science">
        <title>Pandoraviruses: amoeba viruses with genomes up to 2.5 Mb reaching that of parasitic eukaryotes.</title>
        <authorList>
            <person name="Philippe N."/>
            <person name="Legendre M."/>
            <person name="Doutre G."/>
            <person name="Coute Y."/>
            <person name="Poirot O."/>
            <person name="Lescot M."/>
            <person name="Arslan D."/>
            <person name="Seltzer V."/>
            <person name="Bertaux L."/>
            <person name="Bruley C."/>
            <person name="Garin J."/>
            <person name="Claverie J.M."/>
            <person name="Abergel C."/>
        </authorList>
    </citation>
    <scope>NUCLEOTIDE SEQUENCE [LARGE SCALE GENOMIC DNA]</scope>
    <source>
        <strain evidence="2">Melbourne</strain>
    </source>
</reference>
<proteinExistence type="predicted"/>
<evidence type="ECO:0000313" key="2">
    <source>
        <dbReference type="EMBL" id="AGO82944.1"/>
    </source>
</evidence>
<accession>S4VYJ8</accession>
<evidence type="ECO:0000259" key="1">
    <source>
        <dbReference type="Pfam" id="PF12937"/>
    </source>
</evidence>
<dbReference type="EMBL" id="KC977570">
    <property type="protein sequence ID" value="AGO82944.1"/>
    <property type="molecule type" value="Genomic_DNA"/>
</dbReference>
<dbReference type="Gene3D" id="1.20.1280.50">
    <property type="match status" value="1"/>
</dbReference>
<dbReference type="GeneID" id="16513102"/>
<evidence type="ECO:0000313" key="3">
    <source>
        <dbReference type="Proteomes" id="UP000201566"/>
    </source>
</evidence>